<dbReference type="PANTHER" id="PTHR43877">
    <property type="entry name" value="AMINOALKYLPHOSPHONATE N-ACETYLTRANSFERASE-RELATED-RELATED"/>
    <property type="match status" value="1"/>
</dbReference>
<dbReference type="InterPro" id="IPR050832">
    <property type="entry name" value="Bact_Acetyltransf"/>
</dbReference>
<accession>A0A1Y0E7Q6</accession>
<dbReference type="InterPro" id="IPR016181">
    <property type="entry name" value="Acyl_CoA_acyltransferase"/>
</dbReference>
<evidence type="ECO:0000313" key="5">
    <source>
        <dbReference type="Proteomes" id="UP000195273"/>
    </source>
</evidence>
<dbReference type="InterPro" id="IPR000182">
    <property type="entry name" value="GNAT_dom"/>
</dbReference>
<dbReference type="CDD" id="cd04301">
    <property type="entry name" value="NAT_SF"/>
    <property type="match status" value="1"/>
</dbReference>
<evidence type="ECO:0000256" key="2">
    <source>
        <dbReference type="ARBA" id="ARBA00023315"/>
    </source>
</evidence>
<sequence length="143" mass="15225">MADVPAIVALLADDDLGQHREMVTDPVDPAYLAAFARISADPNQVLAVMVGADGVILGTLQISFLHYLTHRGATRAQIEGVRIASGARGMGAGEELMRWAIAQARDNGCRVVQLTTDKSRPAAHAFYSKLGFAPSHLGFKLAL</sequence>
<dbReference type="EC" id="2.3.1.-" evidence="4"/>
<dbReference type="Pfam" id="PF00583">
    <property type="entry name" value="Acetyltransf_1"/>
    <property type="match status" value="1"/>
</dbReference>
<dbReference type="Proteomes" id="UP000195273">
    <property type="component" value="Chromosome"/>
</dbReference>
<dbReference type="Gene3D" id="3.40.630.30">
    <property type="match status" value="1"/>
</dbReference>
<dbReference type="PROSITE" id="PS51186">
    <property type="entry name" value="GNAT"/>
    <property type="match status" value="1"/>
</dbReference>
<feature type="domain" description="N-acetyltransferase" evidence="3">
    <location>
        <begin position="6"/>
        <end position="143"/>
    </location>
</feature>
<dbReference type="EMBL" id="CP021431">
    <property type="protein sequence ID" value="ART99646.1"/>
    <property type="molecule type" value="Genomic_DNA"/>
</dbReference>
<dbReference type="GO" id="GO:0016747">
    <property type="term" value="F:acyltransferase activity, transferring groups other than amino-acyl groups"/>
    <property type="evidence" value="ECO:0007669"/>
    <property type="project" value="InterPro"/>
</dbReference>
<keyword evidence="1 4" id="KW-0808">Transferase</keyword>
<name>A0A1Y0E7Q6_9RHOB</name>
<proteinExistence type="predicted"/>
<dbReference type="PANTHER" id="PTHR43877:SF2">
    <property type="entry name" value="AMINOALKYLPHOSPHONATE N-ACETYLTRANSFERASE-RELATED"/>
    <property type="match status" value="1"/>
</dbReference>
<dbReference type="KEGG" id="lvs:LOKVESSMR4R_00306"/>
<organism evidence="4 5">
    <name type="scientific">Yoonia vestfoldensis</name>
    <dbReference type="NCBI Taxonomy" id="245188"/>
    <lineage>
        <taxon>Bacteria</taxon>
        <taxon>Pseudomonadati</taxon>
        <taxon>Pseudomonadota</taxon>
        <taxon>Alphaproteobacteria</taxon>
        <taxon>Rhodobacterales</taxon>
        <taxon>Paracoccaceae</taxon>
        <taxon>Yoonia</taxon>
    </lineage>
</organism>
<keyword evidence="5" id="KW-1185">Reference proteome</keyword>
<dbReference type="AlphaFoldDB" id="A0A1Y0E7Q6"/>
<keyword evidence="2 4" id="KW-0012">Acyltransferase</keyword>
<gene>
    <name evidence="4" type="primary">phnO</name>
    <name evidence="4" type="ORF">LOKVESSMR4R_00306</name>
</gene>
<protein>
    <submittedName>
        <fullName evidence="4">Aminoalkylphosphonate N-acetyltransferase</fullName>
        <ecNumber evidence="4">2.3.1.-</ecNumber>
    </submittedName>
</protein>
<evidence type="ECO:0000313" key="4">
    <source>
        <dbReference type="EMBL" id="ART99646.1"/>
    </source>
</evidence>
<reference evidence="4 5" key="1">
    <citation type="submission" date="2017-05" db="EMBL/GenBank/DDBJ databases">
        <title>Genome Sequence of Loktanella vestfoldensis Strain SMR4r Isolated from a Culture of the Diatom Skeletonema marinoi.</title>
        <authorList>
            <person name="Topel M."/>
            <person name="Pinder M.I.M."/>
            <person name="Johansson O.N."/>
            <person name="Kourtchenko O."/>
            <person name="Godhe A."/>
            <person name="Clarke A.K."/>
        </authorList>
    </citation>
    <scope>NUCLEOTIDE SEQUENCE [LARGE SCALE GENOMIC DNA]</scope>
    <source>
        <strain evidence="4 5">SMR4r</strain>
    </source>
</reference>
<evidence type="ECO:0000259" key="3">
    <source>
        <dbReference type="PROSITE" id="PS51186"/>
    </source>
</evidence>
<dbReference type="SUPFAM" id="SSF55729">
    <property type="entry name" value="Acyl-CoA N-acyltransferases (Nat)"/>
    <property type="match status" value="1"/>
</dbReference>
<evidence type="ECO:0000256" key="1">
    <source>
        <dbReference type="ARBA" id="ARBA00022679"/>
    </source>
</evidence>